<evidence type="ECO:0000256" key="4">
    <source>
        <dbReference type="ARBA" id="ARBA00022989"/>
    </source>
</evidence>
<proteinExistence type="inferred from homology"/>
<evidence type="ECO:0000256" key="2">
    <source>
        <dbReference type="ARBA" id="ARBA00022475"/>
    </source>
</evidence>
<keyword evidence="3 7" id="KW-0812">Transmembrane</keyword>
<dbReference type="InterPro" id="IPR050250">
    <property type="entry name" value="Macrolide_Exporter_MacB"/>
</dbReference>
<feature type="domain" description="MacB-like periplasmic core" evidence="9">
    <location>
        <begin position="20"/>
        <end position="260"/>
    </location>
</feature>
<dbReference type="RefSeq" id="WP_380540457.1">
    <property type="nucleotide sequence ID" value="NZ_JBHFAB010000022.1"/>
</dbReference>
<organism evidence="10 11">
    <name type="scientific">Streptacidiphilus cavernicola</name>
    <dbReference type="NCBI Taxonomy" id="3342716"/>
    <lineage>
        <taxon>Bacteria</taxon>
        <taxon>Bacillati</taxon>
        <taxon>Actinomycetota</taxon>
        <taxon>Actinomycetes</taxon>
        <taxon>Kitasatosporales</taxon>
        <taxon>Streptomycetaceae</taxon>
        <taxon>Streptacidiphilus</taxon>
    </lineage>
</organism>
<evidence type="ECO:0000256" key="1">
    <source>
        <dbReference type="ARBA" id="ARBA00004651"/>
    </source>
</evidence>
<feature type="domain" description="ABC3 transporter permease C-terminal" evidence="8">
    <location>
        <begin position="311"/>
        <end position="429"/>
    </location>
</feature>
<evidence type="ECO:0000259" key="9">
    <source>
        <dbReference type="Pfam" id="PF12704"/>
    </source>
</evidence>
<evidence type="ECO:0000256" key="6">
    <source>
        <dbReference type="ARBA" id="ARBA00038076"/>
    </source>
</evidence>
<dbReference type="InterPro" id="IPR025857">
    <property type="entry name" value="MacB_PCD"/>
</dbReference>
<comment type="caution">
    <text evidence="10">The sequence shown here is derived from an EMBL/GenBank/DDBJ whole genome shotgun (WGS) entry which is preliminary data.</text>
</comment>
<evidence type="ECO:0000256" key="7">
    <source>
        <dbReference type="SAM" id="Phobius"/>
    </source>
</evidence>
<protein>
    <submittedName>
        <fullName evidence="10">FtsX-like permease family protein</fullName>
    </submittedName>
</protein>
<keyword evidence="4 7" id="KW-1133">Transmembrane helix</keyword>
<dbReference type="Proteomes" id="UP001592531">
    <property type="component" value="Unassembled WGS sequence"/>
</dbReference>
<feature type="transmembrane region" description="Helical" evidence="7">
    <location>
        <begin position="355"/>
        <end position="377"/>
    </location>
</feature>
<dbReference type="PANTHER" id="PTHR30572">
    <property type="entry name" value="MEMBRANE COMPONENT OF TRANSPORTER-RELATED"/>
    <property type="match status" value="1"/>
</dbReference>
<keyword evidence="2" id="KW-1003">Cell membrane</keyword>
<keyword evidence="5 7" id="KW-0472">Membrane</keyword>
<feature type="transmembrane region" description="Helical" evidence="7">
    <location>
        <begin position="309"/>
        <end position="330"/>
    </location>
</feature>
<name>A0ABV6W2L8_9ACTN</name>
<gene>
    <name evidence="10" type="ORF">ACEZDE_25815</name>
</gene>
<dbReference type="EMBL" id="JBHFAB010000022">
    <property type="protein sequence ID" value="MFC1420028.1"/>
    <property type="molecule type" value="Genomic_DNA"/>
</dbReference>
<evidence type="ECO:0000256" key="5">
    <source>
        <dbReference type="ARBA" id="ARBA00023136"/>
    </source>
</evidence>
<reference evidence="10 11" key="1">
    <citation type="submission" date="2024-09" db="EMBL/GenBank/DDBJ databases">
        <authorList>
            <person name="Lee S.D."/>
        </authorList>
    </citation>
    <scope>NUCLEOTIDE SEQUENCE [LARGE SCALE GENOMIC DNA]</scope>
    <source>
        <strain evidence="10 11">N8-3</strain>
    </source>
</reference>
<dbReference type="InterPro" id="IPR003838">
    <property type="entry name" value="ABC3_permease_C"/>
</dbReference>
<dbReference type="PANTHER" id="PTHR30572:SF9">
    <property type="entry name" value="ABC TRANSPORTER PERMEASE PROTEIN"/>
    <property type="match status" value="1"/>
</dbReference>
<evidence type="ECO:0000313" key="10">
    <source>
        <dbReference type="EMBL" id="MFC1420028.1"/>
    </source>
</evidence>
<evidence type="ECO:0000256" key="3">
    <source>
        <dbReference type="ARBA" id="ARBA00022692"/>
    </source>
</evidence>
<dbReference type="Pfam" id="PF02687">
    <property type="entry name" value="FtsX"/>
    <property type="match status" value="1"/>
</dbReference>
<evidence type="ECO:0000313" key="11">
    <source>
        <dbReference type="Proteomes" id="UP001592531"/>
    </source>
</evidence>
<keyword evidence="11" id="KW-1185">Reference proteome</keyword>
<accession>A0ABV6W2L8</accession>
<dbReference type="Pfam" id="PF12704">
    <property type="entry name" value="MacB_PCD"/>
    <property type="match status" value="1"/>
</dbReference>
<feature type="transmembrane region" description="Helical" evidence="7">
    <location>
        <begin position="402"/>
        <end position="425"/>
    </location>
</feature>
<comment type="similarity">
    <text evidence="6">Belongs to the ABC-4 integral membrane protein family.</text>
</comment>
<evidence type="ECO:0000259" key="8">
    <source>
        <dbReference type="Pfam" id="PF02687"/>
    </source>
</evidence>
<comment type="subcellular location">
    <subcellularLocation>
        <location evidence="1">Cell membrane</location>
        <topology evidence="1">Multi-pass membrane protein</topology>
    </subcellularLocation>
</comment>
<sequence>MNLWKRAWWRLTAHPGRTATTTGLFLVICALVLSGLLIRSAAARAGDQAKQSVGAVATLRPTAGGLLVGQAEELCRSTAAEECDYTVEAQASPTATTALHQPVPPPGGPQGRAAEVFAAHGVRDLGLQSAFRNGDARLVSGKGIGPDSPKDAVVIERRLAEQNHLKVGDRVHLASRPAQGTGSRPQDLVFTVGGIYADDTPDSRTYQPAVMEPADQLYLTPSGAARLLGAAADADPAAQSATFRLRDPADLARLEHDAQAAGVRTGAEAGTGAGQTGTGQPAAGQFILNDKAYQELVGPIDRTAGTAVLTVWLVALAGTAILALTTASALRERRGELGVLLSLGEGKPRLLGQQLVETGACALLGIALAALCSPLLAQAASRQLLSGAAAPRLRVHLAAADLAQVGAVGLGIAALATVLPGLAALRLTPRDILAHDE</sequence>